<dbReference type="CDD" id="cd00075">
    <property type="entry name" value="HATPase"/>
    <property type="match status" value="1"/>
</dbReference>
<dbReference type="SMART" id="SM00387">
    <property type="entry name" value="HATPase_c"/>
    <property type="match status" value="1"/>
</dbReference>
<evidence type="ECO:0000256" key="12">
    <source>
        <dbReference type="ARBA" id="ARBA00022989"/>
    </source>
</evidence>
<dbReference type="PANTHER" id="PTHR45528:SF12">
    <property type="entry name" value="SENSOR HISTIDINE KINASE ARSS"/>
    <property type="match status" value="1"/>
</dbReference>
<dbReference type="InterPro" id="IPR041610">
    <property type="entry name" value="ArlS_N"/>
</dbReference>
<evidence type="ECO:0000313" key="19">
    <source>
        <dbReference type="Proteomes" id="UP001230005"/>
    </source>
</evidence>
<evidence type="ECO:0000259" key="17">
    <source>
        <dbReference type="PROSITE" id="PS50885"/>
    </source>
</evidence>
<evidence type="ECO:0000256" key="13">
    <source>
        <dbReference type="ARBA" id="ARBA00023012"/>
    </source>
</evidence>
<keyword evidence="14 15" id="KW-0472">Membrane</keyword>
<dbReference type="PANTHER" id="PTHR45528">
    <property type="entry name" value="SENSOR HISTIDINE KINASE CPXA"/>
    <property type="match status" value="1"/>
</dbReference>
<dbReference type="InterPro" id="IPR036097">
    <property type="entry name" value="HisK_dim/P_sf"/>
</dbReference>
<dbReference type="EC" id="2.7.13.3" evidence="3"/>
<dbReference type="InterPro" id="IPR036890">
    <property type="entry name" value="HATPase_C_sf"/>
</dbReference>
<evidence type="ECO:0000256" key="11">
    <source>
        <dbReference type="ARBA" id="ARBA00022840"/>
    </source>
</evidence>
<evidence type="ECO:0000256" key="6">
    <source>
        <dbReference type="ARBA" id="ARBA00022553"/>
    </source>
</evidence>
<evidence type="ECO:0000256" key="14">
    <source>
        <dbReference type="ARBA" id="ARBA00023136"/>
    </source>
</evidence>
<dbReference type="PROSITE" id="PS50885">
    <property type="entry name" value="HAMP"/>
    <property type="match status" value="1"/>
</dbReference>
<dbReference type="Pfam" id="PF18719">
    <property type="entry name" value="ArlS_N"/>
    <property type="match status" value="1"/>
</dbReference>
<protein>
    <recommendedName>
        <fullName evidence="4">Signal transduction histidine-protein kinase ArlS</fullName>
        <ecNumber evidence="3">2.7.13.3</ecNumber>
    </recommendedName>
</protein>
<feature type="transmembrane region" description="Helical" evidence="15">
    <location>
        <begin position="157"/>
        <end position="182"/>
    </location>
</feature>
<keyword evidence="19" id="KW-1185">Reference proteome</keyword>
<keyword evidence="8 15" id="KW-0812">Transmembrane</keyword>
<comment type="caution">
    <text evidence="18">The sequence shown here is derived from an EMBL/GenBank/DDBJ whole genome shotgun (WGS) entry which is preliminary data.</text>
</comment>
<dbReference type="InterPro" id="IPR050398">
    <property type="entry name" value="HssS/ArlS-like"/>
</dbReference>
<evidence type="ECO:0000256" key="4">
    <source>
        <dbReference type="ARBA" id="ARBA00015735"/>
    </source>
</evidence>
<dbReference type="InterPro" id="IPR004358">
    <property type="entry name" value="Sig_transdc_His_kin-like_C"/>
</dbReference>
<proteinExistence type="predicted"/>
<name>A0ABT9ZWU6_9BACI</name>
<evidence type="ECO:0000313" key="18">
    <source>
        <dbReference type="EMBL" id="MDQ0255704.1"/>
    </source>
</evidence>
<keyword evidence="12 15" id="KW-1133">Transmembrane helix</keyword>
<dbReference type="InterPro" id="IPR003661">
    <property type="entry name" value="HisK_dim/P_dom"/>
</dbReference>
<dbReference type="GO" id="GO:0016301">
    <property type="term" value="F:kinase activity"/>
    <property type="evidence" value="ECO:0007669"/>
    <property type="project" value="UniProtKB-KW"/>
</dbReference>
<dbReference type="SUPFAM" id="SSF47384">
    <property type="entry name" value="Homodimeric domain of signal transducing histidine kinase"/>
    <property type="match status" value="1"/>
</dbReference>
<comment type="subcellular location">
    <subcellularLocation>
        <location evidence="2">Cell membrane</location>
        <topology evidence="2">Multi-pass membrane protein</topology>
    </subcellularLocation>
</comment>
<evidence type="ECO:0000256" key="8">
    <source>
        <dbReference type="ARBA" id="ARBA00022692"/>
    </source>
</evidence>
<dbReference type="InterPro" id="IPR003660">
    <property type="entry name" value="HAMP_dom"/>
</dbReference>
<dbReference type="Pfam" id="PF00672">
    <property type="entry name" value="HAMP"/>
    <property type="match status" value="1"/>
</dbReference>
<dbReference type="SUPFAM" id="SSF55874">
    <property type="entry name" value="ATPase domain of HSP90 chaperone/DNA topoisomerase II/histidine kinase"/>
    <property type="match status" value="1"/>
</dbReference>
<organism evidence="18 19">
    <name type="scientific">Evansella vedderi</name>
    <dbReference type="NCBI Taxonomy" id="38282"/>
    <lineage>
        <taxon>Bacteria</taxon>
        <taxon>Bacillati</taxon>
        <taxon>Bacillota</taxon>
        <taxon>Bacilli</taxon>
        <taxon>Bacillales</taxon>
        <taxon>Bacillaceae</taxon>
        <taxon>Evansella</taxon>
    </lineage>
</organism>
<comment type="catalytic activity">
    <reaction evidence="1">
        <text>ATP + protein L-histidine = ADP + protein N-phospho-L-histidine.</text>
        <dbReference type="EC" id="2.7.13.3"/>
    </reaction>
</comment>
<feature type="domain" description="Histidine kinase" evidence="16">
    <location>
        <begin position="241"/>
        <end position="453"/>
    </location>
</feature>
<evidence type="ECO:0000256" key="7">
    <source>
        <dbReference type="ARBA" id="ARBA00022679"/>
    </source>
</evidence>
<dbReference type="InterPro" id="IPR005467">
    <property type="entry name" value="His_kinase_dom"/>
</dbReference>
<evidence type="ECO:0000256" key="3">
    <source>
        <dbReference type="ARBA" id="ARBA00012438"/>
    </source>
</evidence>
<dbReference type="Gene3D" id="3.30.565.10">
    <property type="entry name" value="Histidine kinase-like ATPase, C-terminal domain"/>
    <property type="match status" value="1"/>
</dbReference>
<evidence type="ECO:0000256" key="5">
    <source>
        <dbReference type="ARBA" id="ARBA00022475"/>
    </source>
</evidence>
<gene>
    <name evidence="18" type="ORF">J2S74_003086</name>
</gene>
<dbReference type="EMBL" id="JAUSUG010000012">
    <property type="protein sequence ID" value="MDQ0255704.1"/>
    <property type="molecule type" value="Genomic_DNA"/>
</dbReference>
<keyword evidence="5" id="KW-1003">Cell membrane</keyword>
<keyword evidence="9" id="KW-0547">Nucleotide-binding</keyword>
<dbReference type="CDD" id="cd06225">
    <property type="entry name" value="HAMP"/>
    <property type="match status" value="1"/>
</dbReference>
<dbReference type="SUPFAM" id="SSF158472">
    <property type="entry name" value="HAMP domain-like"/>
    <property type="match status" value="1"/>
</dbReference>
<dbReference type="Gene3D" id="6.10.340.10">
    <property type="match status" value="1"/>
</dbReference>
<dbReference type="SMART" id="SM00304">
    <property type="entry name" value="HAMP"/>
    <property type="match status" value="1"/>
</dbReference>
<dbReference type="InterPro" id="IPR003594">
    <property type="entry name" value="HATPase_dom"/>
</dbReference>
<dbReference type="PROSITE" id="PS50109">
    <property type="entry name" value="HIS_KIN"/>
    <property type="match status" value="1"/>
</dbReference>
<evidence type="ECO:0000256" key="1">
    <source>
        <dbReference type="ARBA" id="ARBA00000085"/>
    </source>
</evidence>
<keyword evidence="6" id="KW-0597">Phosphoprotein</keyword>
<dbReference type="Proteomes" id="UP001230005">
    <property type="component" value="Unassembled WGS sequence"/>
</dbReference>
<reference evidence="18 19" key="1">
    <citation type="submission" date="2023-07" db="EMBL/GenBank/DDBJ databases">
        <title>Genomic Encyclopedia of Type Strains, Phase IV (KMG-IV): sequencing the most valuable type-strain genomes for metagenomic binning, comparative biology and taxonomic classification.</title>
        <authorList>
            <person name="Goeker M."/>
        </authorList>
    </citation>
    <scope>NUCLEOTIDE SEQUENCE [LARGE SCALE GENOMIC DNA]</scope>
    <source>
        <strain evidence="18 19">DSM 9768</strain>
    </source>
</reference>
<dbReference type="Gene3D" id="1.10.287.130">
    <property type="match status" value="1"/>
</dbReference>
<evidence type="ECO:0000256" key="9">
    <source>
        <dbReference type="ARBA" id="ARBA00022741"/>
    </source>
</evidence>
<feature type="transmembrane region" description="Helical" evidence="15">
    <location>
        <begin position="12"/>
        <end position="30"/>
    </location>
</feature>
<dbReference type="PRINTS" id="PR00344">
    <property type="entry name" value="BCTRLSENSOR"/>
</dbReference>
<dbReference type="Pfam" id="PF00512">
    <property type="entry name" value="HisKA"/>
    <property type="match status" value="1"/>
</dbReference>
<keyword evidence="7" id="KW-0808">Transferase</keyword>
<dbReference type="RefSeq" id="WP_307326787.1">
    <property type="nucleotide sequence ID" value="NZ_JAUSUG010000012.1"/>
</dbReference>
<keyword evidence="10 18" id="KW-0418">Kinase</keyword>
<evidence type="ECO:0000259" key="16">
    <source>
        <dbReference type="PROSITE" id="PS50109"/>
    </source>
</evidence>
<keyword evidence="11" id="KW-0067">ATP-binding</keyword>
<sequence>MRIRTKIQVFSLTLLLVIILILNTAVFYGFSNLLIDNELDQLERQTENIASIIHTAAVSGPTPPSARMLRNYSPSNGMIRIINEHGETNIVVTQRPELVNLPIEYLTGQLTTMFERENGEKVAVSYFPLIWEDGSIVTLEVTESLQPMQEVLQLLRIVLWIVSVFILIPALIGGTLLSKLILKPIQLMVNTMQEIQQKGTLKKIDLENESKDELYEMATTFNNMSDLLKETMDKKQQFVSDASHELKTPLTVIESNANMLKRWGSKDPKVLEESIDAILSESKRMREMTGQMLALAQDHTALTTNYCKIDLASMCEEVCLTMGKTYNRKINVTIKNPNTFIIGEEKKLEQVLRILIDNAIKYSSSEIFVIVGTKINKAYVSVEDQGIGIPKDKLDKVFDRFYRVDSVRSRETGGTGLGLAIADTIVKSHSGTMEVQSEVGMGTVFTVSLPYIKDD</sequence>
<evidence type="ECO:0000256" key="2">
    <source>
        <dbReference type="ARBA" id="ARBA00004651"/>
    </source>
</evidence>
<feature type="domain" description="HAMP" evidence="17">
    <location>
        <begin position="179"/>
        <end position="233"/>
    </location>
</feature>
<accession>A0ABT9ZWU6</accession>
<keyword evidence="13" id="KW-0902">Two-component regulatory system</keyword>
<dbReference type="SMART" id="SM00388">
    <property type="entry name" value="HisKA"/>
    <property type="match status" value="1"/>
</dbReference>
<dbReference type="CDD" id="cd00082">
    <property type="entry name" value="HisKA"/>
    <property type="match status" value="1"/>
</dbReference>
<dbReference type="Pfam" id="PF02518">
    <property type="entry name" value="HATPase_c"/>
    <property type="match status" value="1"/>
</dbReference>
<evidence type="ECO:0000256" key="10">
    <source>
        <dbReference type="ARBA" id="ARBA00022777"/>
    </source>
</evidence>
<evidence type="ECO:0000256" key="15">
    <source>
        <dbReference type="SAM" id="Phobius"/>
    </source>
</evidence>